<organism evidence="1 2">
    <name type="scientific">Colletotrichum chrysophilum</name>
    <dbReference type="NCBI Taxonomy" id="1836956"/>
    <lineage>
        <taxon>Eukaryota</taxon>
        <taxon>Fungi</taxon>
        <taxon>Dikarya</taxon>
        <taxon>Ascomycota</taxon>
        <taxon>Pezizomycotina</taxon>
        <taxon>Sordariomycetes</taxon>
        <taxon>Hypocreomycetidae</taxon>
        <taxon>Glomerellales</taxon>
        <taxon>Glomerellaceae</taxon>
        <taxon>Colletotrichum</taxon>
        <taxon>Colletotrichum gloeosporioides species complex</taxon>
    </lineage>
</organism>
<proteinExistence type="predicted"/>
<name>A0AAD9EAT2_9PEZI</name>
<gene>
    <name evidence="1" type="ORF">CCHR01_19080</name>
</gene>
<protein>
    <submittedName>
        <fullName evidence="1">Uncharacterized protein</fullName>
    </submittedName>
</protein>
<reference evidence="1" key="1">
    <citation type="submission" date="2023-01" db="EMBL/GenBank/DDBJ databases">
        <title>Colletotrichum chrysophilum M932 genome sequence.</title>
        <authorList>
            <person name="Baroncelli R."/>
        </authorList>
    </citation>
    <scope>NUCLEOTIDE SEQUENCE</scope>
    <source>
        <strain evidence="1">M932</strain>
    </source>
</reference>
<sequence>MLPTPTPTWLLDSPATFPVVCLSCAVTGFVQGPDSRVFLV</sequence>
<dbReference type="EMBL" id="JAQOWY010000860">
    <property type="protein sequence ID" value="KAK1838291.1"/>
    <property type="molecule type" value="Genomic_DNA"/>
</dbReference>
<comment type="caution">
    <text evidence="1">The sequence shown here is derived from an EMBL/GenBank/DDBJ whole genome shotgun (WGS) entry which is preliminary data.</text>
</comment>
<dbReference type="AlphaFoldDB" id="A0AAD9EAT2"/>
<keyword evidence="2" id="KW-1185">Reference proteome</keyword>
<accession>A0AAD9EAT2</accession>
<dbReference type="Proteomes" id="UP001243330">
    <property type="component" value="Unassembled WGS sequence"/>
</dbReference>
<evidence type="ECO:0000313" key="1">
    <source>
        <dbReference type="EMBL" id="KAK1838291.1"/>
    </source>
</evidence>
<evidence type="ECO:0000313" key="2">
    <source>
        <dbReference type="Proteomes" id="UP001243330"/>
    </source>
</evidence>